<keyword evidence="3" id="KW-1185">Reference proteome</keyword>
<feature type="domain" description="Bacterial bifunctional deaminase-reductase C-terminal" evidence="1">
    <location>
        <begin position="3"/>
        <end position="183"/>
    </location>
</feature>
<dbReference type="Proteomes" id="UP001501509">
    <property type="component" value="Unassembled WGS sequence"/>
</dbReference>
<dbReference type="PANTHER" id="PTHR38011">
    <property type="entry name" value="DIHYDROFOLATE REDUCTASE FAMILY PROTEIN (AFU_ORTHOLOGUE AFUA_8G06820)"/>
    <property type="match status" value="1"/>
</dbReference>
<evidence type="ECO:0000313" key="2">
    <source>
        <dbReference type="EMBL" id="GAA2614603.1"/>
    </source>
</evidence>
<dbReference type="EMBL" id="BAAATD010000008">
    <property type="protein sequence ID" value="GAA2614603.1"/>
    <property type="molecule type" value="Genomic_DNA"/>
</dbReference>
<comment type="caution">
    <text evidence="2">The sequence shown here is derived from an EMBL/GenBank/DDBJ whole genome shotgun (WGS) entry which is preliminary data.</text>
</comment>
<dbReference type="PANTHER" id="PTHR38011:SF11">
    <property type="entry name" value="2,5-DIAMINO-6-RIBOSYLAMINO-4(3H)-PYRIMIDINONE 5'-PHOSPHATE REDUCTASE"/>
    <property type="match status" value="1"/>
</dbReference>
<dbReference type="InterPro" id="IPR024072">
    <property type="entry name" value="DHFR-like_dom_sf"/>
</dbReference>
<dbReference type="RefSeq" id="WP_344545523.1">
    <property type="nucleotide sequence ID" value="NZ_BAAATD010000008.1"/>
</dbReference>
<dbReference type="InterPro" id="IPR002734">
    <property type="entry name" value="RibDG_C"/>
</dbReference>
<protein>
    <submittedName>
        <fullName evidence="2">Dihydrofolate reductase family protein</fullName>
    </submittedName>
</protein>
<evidence type="ECO:0000259" key="1">
    <source>
        <dbReference type="Pfam" id="PF01872"/>
    </source>
</evidence>
<name>A0ABP6CCR4_9ACTN</name>
<organism evidence="2 3">
    <name type="scientific">Actinomadura fulvescens</name>
    <dbReference type="NCBI Taxonomy" id="46160"/>
    <lineage>
        <taxon>Bacteria</taxon>
        <taxon>Bacillati</taxon>
        <taxon>Actinomycetota</taxon>
        <taxon>Actinomycetes</taxon>
        <taxon>Streptosporangiales</taxon>
        <taxon>Thermomonosporaceae</taxon>
        <taxon>Actinomadura</taxon>
    </lineage>
</organism>
<dbReference type="SUPFAM" id="SSF53597">
    <property type="entry name" value="Dihydrofolate reductase-like"/>
    <property type="match status" value="1"/>
</dbReference>
<dbReference type="Gene3D" id="3.40.430.10">
    <property type="entry name" value="Dihydrofolate Reductase, subunit A"/>
    <property type="match status" value="1"/>
</dbReference>
<reference evidence="3" key="1">
    <citation type="journal article" date="2019" name="Int. J. Syst. Evol. Microbiol.">
        <title>The Global Catalogue of Microorganisms (GCM) 10K type strain sequencing project: providing services to taxonomists for standard genome sequencing and annotation.</title>
        <authorList>
            <consortium name="The Broad Institute Genomics Platform"/>
            <consortium name="The Broad Institute Genome Sequencing Center for Infectious Disease"/>
            <person name="Wu L."/>
            <person name="Ma J."/>
        </authorList>
    </citation>
    <scope>NUCLEOTIDE SEQUENCE [LARGE SCALE GENOMIC DNA]</scope>
    <source>
        <strain evidence="3">JCM 6833</strain>
    </source>
</reference>
<evidence type="ECO:0000313" key="3">
    <source>
        <dbReference type="Proteomes" id="UP001501509"/>
    </source>
</evidence>
<proteinExistence type="predicted"/>
<accession>A0ABP6CCR4</accession>
<dbReference type="InterPro" id="IPR050765">
    <property type="entry name" value="Riboflavin_Biosynth_HTPR"/>
</dbReference>
<gene>
    <name evidence="2" type="ORF">GCM10010411_56930</name>
</gene>
<sequence>MRKLVYFIGTTIDGYIAAPDGDLTFFPITEDLIAYLSADYPETLPVQVREQLGIDKAANRRFDTVIQGRATYAPAAEAGVTSPYPHLRQYVVSETLTTSPDPAVDIISGDVTGKVRALKAEEGKDIFLLGGGRLAGSLLPEIDELVVKVYPVVAGSGIPMFGTGFSPIPFRLTGTRTLDGGVTVLSYDR</sequence>
<dbReference type="Pfam" id="PF01872">
    <property type="entry name" value="RibD_C"/>
    <property type="match status" value="1"/>
</dbReference>